<gene>
    <name evidence="2" type="ORF">IAB94_01480</name>
</gene>
<organism evidence="2 3">
    <name type="scientific">Candidatus Coproplasma avicola</name>
    <dbReference type="NCBI Taxonomy" id="2840744"/>
    <lineage>
        <taxon>Bacteria</taxon>
        <taxon>Bacillati</taxon>
        <taxon>Bacillota</taxon>
        <taxon>Clostridia</taxon>
        <taxon>Eubacteriales</taxon>
        <taxon>Candidatus Coproplasma</taxon>
    </lineage>
</organism>
<comment type="caution">
    <text evidence="2">The sequence shown here is derived from an EMBL/GenBank/DDBJ whole genome shotgun (WGS) entry which is preliminary data.</text>
</comment>
<sequence length="152" mass="17320">MRINVLTEKTRAAFCALFKEYYDELDCGEDTDHLLDEYVLADFDAQLLKIAVAEVDEVCGFVIYQTDSIENEWCLREGMGTVRELYVRPRFRGKGCGGALLAYAEDRFKDGGVKRVYVLPADGTQGFFISAGYAESDEYCEDTDCNFFYKEL</sequence>
<dbReference type="InterPro" id="IPR000182">
    <property type="entry name" value="GNAT_dom"/>
</dbReference>
<dbReference type="InterPro" id="IPR016181">
    <property type="entry name" value="Acyl_CoA_acyltransferase"/>
</dbReference>
<proteinExistence type="predicted"/>
<reference evidence="2" key="1">
    <citation type="submission" date="2020-10" db="EMBL/GenBank/DDBJ databases">
        <authorList>
            <person name="Gilroy R."/>
        </authorList>
    </citation>
    <scope>NUCLEOTIDE SEQUENCE</scope>
    <source>
        <strain evidence="2">ChiW16-3235</strain>
    </source>
</reference>
<evidence type="ECO:0000313" key="3">
    <source>
        <dbReference type="Proteomes" id="UP000823913"/>
    </source>
</evidence>
<dbReference type="EMBL" id="DVHK01000037">
    <property type="protein sequence ID" value="HIR66699.1"/>
    <property type="molecule type" value="Genomic_DNA"/>
</dbReference>
<dbReference type="SUPFAM" id="SSF55729">
    <property type="entry name" value="Acyl-CoA N-acyltransferases (Nat)"/>
    <property type="match status" value="1"/>
</dbReference>
<dbReference type="AlphaFoldDB" id="A0A9D1E5P0"/>
<dbReference type="PROSITE" id="PS51186">
    <property type="entry name" value="GNAT"/>
    <property type="match status" value="1"/>
</dbReference>
<dbReference type="GO" id="GO:0016747">
    <property type="term" value="F:acyltransferase activity, transferring groups other than amino-acyl groups"/>
    <property type="evidence" value="ECO:0007669"/>
    <property type="project" value="InterPro"/>
</dbReference>
<dbReference type="Gene3D" id="3.40.630.30">
    <property type="match status" value="1"/>
</dbReference>
<evidence type="ECO:0000313" key="2">
    <source>
        <dbReference type="EMBL" id="HIR66699.1"/>
    </source>
</evidence>
<name>A0A9D1E5P0_9FIRM</name>
<dbReference type="Pfam" id="PF00583">
    <property type="entry name" value="Acetyltransf_1"/>
    <property type="match status" value="1"/>
</dbReference>
<dbReference type="CDD" id="cd04301">
    <property type="entry name" value="NAT_SF"/>
    <property type="match status" value="1"/>
</dbReference>
<evidence type="ECO:0000259" key="1">
    <source>
        <dbReference type="PROSITE" id="PS51186"/>
    </source>
</evidence>
<accession>A0A9D1E5P0</accession>
<reference evidence="2" key="2">
    <citation type="journal article" date="2021" name="PeerJ">
        <title>Extensive microbial diversity within the chicken gut microbiome revealed by metagenomics and culture.</title>
        <authorList>
            <person name="Gilroy R."/>
            <person name="Ravi A."/>
            <person name="Getino M."/>
            <person name="Pursley I."/>
            <person name="Horton D.L."/>
            <person name="Alikhan N.F."/>
            <person name="Baker D."/>
            <person name="Gharbi K."/>
            <person name="Hall N."/>
            <person name="Watson M."/>
            <person name="Adriaenssens E.M."/>
            <person name="Foster-Nyarko E."/>
            <person name="Jarju S."/>
            <person name="Secka A."/>
            <person name="Antonio M."/>
            <person name="Oren A."/>
            <person name="Chaudhuri R.R."/>
            <person name="La Ragione R."/>
            <person name="Hildebrand F."/>
            <person name="Pallen M.J."/>
        </authorList>
    </citation>
    <scope>NUCLEOTIDE SEQUENCE</scope>
    <source>
        <strain evidence="2">ChiW16-3235</strain>
    </source>
</reference>
<feature type="domain" description="N-acetyltransferase" evidence="1">
    <location>
        <begin position="1"/>
        <end position="152"/>
    </location>
</feature>
<dbReference type="Proteomes" id="UP000823913">
    <property type="component" value="Unassembled WGS sequence"/>
</dbReference>
<protein>
    <submittedName>
        <fullName evidence="2">GNAT family N-acetyltransferase</fullName>
    </submittedName>
</protein>